<dbReference type="InterPro" id="IPR036724">
    <property type="entry name" value="Cobalamin-bd_sf"/>
</dbReference>
<dbReference type="GO" id="GO:0031419">
    <property type="term" value="F:cobalamin binding"/>
    <property type="evidence" value="ECO:0007669"/>
    <property type="project" value="InterPro"/>
</dbReference>
<keyword evidence="3" id="KW-0479">Metal-binding</keyword>
<organism evidence="7">
    <name type="scientific">marine sediment metagenome</name>
    <dbReference type="NCBI Taxonomy" id="412755"/>
    <lineage>
        <taxon>unclassified sequences</taxon>
        <taxon>metagenomes</taxon>
        <taxon>ecological metagenomes</taxon>
    </lineage>
</organism>
<name>X1PWI4_9ZZZZ</name>
<keyword evidence="2" id="KW-0949">S-adenosyl-L-methionine</keyword>
<evidence type="ECO:0000313" key="7">
    <source>
        <dbReference type="EMBL" id="GAI60632.1"/>
    </source>
</evidence>
<dbReference type="InterPro" id="IPR051198">
    <property type="entry name" value="BchE-like"/>
</dbReference>
<dbReference type="InterPro" id="IPR007197">
    <property type="entry name" value="rSAM"/>
</dbReference>
<accession>X1PWI4</accession>
<reference evidence="7" key="1">
    <citation type="journal article" date="2014" name="Front. Microbiol.">
        <title>High frequency of phylogenetically diverse reductive dehalogenase-homologous genes in deep subseafloor sedimentary metagenomes.</title>
        <authorList>
            <person name="Kawai M."/>
            <person name="Futagami T."/>
            <person name="Toyoda A."/>
            <person name="Takaki Y."/>
            <person name="Nishi S."/>
            <person name="Hori S."/>
            <person name="Arai W."/>
            <person name="Tsubouchi T."/>
            <person name="Morono Y."/>
            <person name="Uchiyama I."/>
            <person name="Ito T."/>
            <person name="Fujiyama A."/>
            <person name="Inagaki F."/>
            <person name="Takami H."/>
        </authorList>
    </citation>
    <scope>NUCLEOTIDE SEQUENCE</scope>
    <source>
        <strain evidence="7">Expedition CK06-06</strain>
    </source>
</reference>
<dbReference type="SFLD" id="SFLDS00029">
    <property type="entry name" value="Radical_SAM"/>
    <property type="match status" value="1"/>
</dbReference>
<dbReference type="GO" id="GO:0046872">
    <property type="term" value="F:metal ion binding"/>
    <property type="evidence" value="ECO:0007669"/>
    <property type="project" value="UniProtKB-KW"/>
</dbReference>
<sequence length="256" mass="28555">MDILLIEPPHVILKGGVTDRGYNLGLTSLAAYLRTNGVETAVLTSDLLIEPPPTNILKDPLSLIVPGWLRISTAELATRQQDVARIVDEPDHVIWRNLSDVIIKTKPRAVGISYLTPMAGIVKKVVSLVKSINSDIKVVVGSYHPTFHPEEILRNPEIDFVVIGEGEIPLLSLVQEIKRDSPKWEIVPSIYYRSNDGQIRSTSPADRVADLDSLPFPARDLVMYSDYDFYRVHPVITARGCPYKCSFCADVKVLVW</sequence>
<evidence type="ECO:0000256" key="5">
    <source>
        <dbReference type="ARBA" id="ARBA00023014"/>
    </source>
</evidence>
<proteinExistence type="predicted"/>
<comment type="caution">
    <text evidence="7">The sequence shown here is derived from an EMBL/GenBank/DDBJ whole genome shotgun (WGS) entry which is preliminary data.</text>
</comment>
<gene>
    <name evidence="7" type="ORF">S12H4_10009</name>
</gene>
<feature type="domain" description="B12-binding" evidence="6">
    <location>
        <begin position="9"/>
        <end position="184"/>
    </location>
</feature>
<dbReference type="InterPro" id="IPR006158">
    <property type="entry name" value="Cobalamin-bd"/>
</dbReference>
<dbReference type="Pfam" id="PF02310">
    <property type="entry name" value="B12-binding"/>
    <property type="match status" value="1"/>
</dbReference>
<dbReference type="CDD" id="cd02068">
    <property type="entry name" value="radical_SAM_B12_BD"/>
    <property type="match status" value="1"/>
</dbReference>
<comment type="cofactor">
    <cofactor evidence="1">
        <name>[4Fe-4S] cluster</name>
        <dbReference type="ChEBI" id="CHEBI:49883"/>
    </cofactor>
</comment>
<protein>
    <recommendedName>
        <fullName evidence="6">B12-binding domain-containing protein</fullName>
    </recommendedName>
</protein>
<dbReference type="PROSITE" id="PS51332">
    <property type="entry name" value="B12_BINDING"/>
    <property type="match status" value="1"/>
</dbReference>
<keyword evidence="5" id="KW-0411">Iron-sulfur</keyword>
<evidence type="ECO:0000259" key="6">
    <source>
        <dbReference type="PROSITE" id="PS51332"/>
    </source>
</evidence>
<dbReference type="SFLD" id="SFLDG01082">
    <property type="entry name" value="B12-binding_domain_containing"/>
    <property type="match status" value="1"/>
</dbReference>
<dbReference type="SUPFAM" id="SSF52242">
    <property type="entry name" value="Cobalamin (vitamin B12)-binding domain"/>
    <property type="match status" value="1"/>
</dbReference>
<dbReference type="PANTHER" id="PTHR43409:SF7">
    <property type="entry name" value="BLL1977 PROTEIN"/>
    <property type="match status" value="1"/>
</dbReference>
<dbReference type="AlphaFoldDB" id="X1PWI4"/>
<dbReference type="GO" id="GO:0003824">
    <property type="term" value="F:catalytic activity"/>
    <property type="evidence" value="ECO:0007669"/>
    <property type="project" value="InterPro"/>
</dbReference>
<keyword evidence="4" id="KW-0408">Iron</keyword>
<dbReference type="GO" id="GO:0051536">
    <property type="term" value="F:iron-sulfur cluster binding"/>
    <property type="evidence" value="ECO:0007669"/>
    <property type="project" value="UniProtKB-KW"/>
</dbReference>
<evidence type="ECO:0000256" key="2">
    <source>
        <dbReference type="ARBA" id="ARBA00022691"/>
    </source>
</evidence>
<evidence type="ECO:0000256" key="3">
    <source>
        <dbReference type="ARBA" id="ARBA00022723"/>
    </source>
</evidence>
<dbReference type="EMBL" id="BARW01004184">
    <property type="protein sequence ID" value="GAI60632.1"/>
    <property type="molecule type" value="Genomic_DNA"/>
</dbReference>
<evidence type="ECO:0000256" key="1">
    <source>
        <dbReference type="ARBA" id="ARBA00001966"/>
    </source>
</evidence>
<dbReference type="Gene3D" id="3.40.50.280">
    <property type="entry name" value="Cobalamin-binding domain"/>
    <property type="match status" value="1"/>
</dbReference>
<evidence type="ECO:0000256" key="4">
    <source>
        <dbReference type="ARBA" id="ARBA00023004"/>
    </source>
</evidence>
<dbReference type="PANTHER" id="PTHR43409">
    <property type="entry name" value="ANAEROBIC MAGNESIUM-PROTOPORPHYRIN IX MONOMETHYL ESTER CYCLASE-RELATED"/>
    <property type="match status" value="1"/>
</dbReference>